<dbReference type="OrthoDB" id="952847at2"/>
<keyword evidence="4" id="KW-1185">Reference proteome</keyword>
<evidence type="ECO:0000313" key="4">
    <source>
        <dbReference type="Proteomes" id="UP000198615"/>
    </source>
</evidence>
<evidence type="ECO:0000256" key="1">
    <source>
        <dbReference type="SAM" id="MobiDB-lite"/>
    </source>
</evidence>
<evidence type="ECO:0008006" key="5">
    <source>
        <dbReference type="Google" id="ProtNLM"/>
    </source>
</evidence>
<dbReference type="EMBL" id="FNBW01000015">
    <property type="protein sequence ID" value="SDG36937.1"/>
    <property type="molecule type" value="Genomic_DNA"/>
</dbReference>
<feature type="compositionally biased region" description="Basic and acidic residues" evidence="1">
    <location>
        <begin position="66"/>
        <end position="77"/>
    </location>
</feature>
<keyword evidence="2" id="KW-0812">Transmembrane</keyword>
<reference evidence="3 4" key="1">
    <citation type="submission" date="2016-10" db="EMBL/GenBank/DDBJ databases">
        <authorList>
            <person name="Varghese N."/>
            <person name="Submissions S."/>
        </authorList>
    </citation>
    <scope>NUCLEOTIDE SEQUENCE [LARGE SCALE GENOMIC DNA]</scope>
    <source>
        <strain evidence="3 4">DSM 18839</strain>
    </source>
</reference>
<keyword evidence="2" id="KW-0472">Membrane</keyword>
<dbReference type="Proteomes" id="UP000198615">
    <property type="component" value="Unassembled WGS sequence"/>
</dbReference>
<gene>
    <name evidence="3" type="ORF">SAMN05660686_04192</name>
</gene>
<name>A0A8G2F528_9PROT</name>
<feature type="region of interest" description="Disordered" evidence="1">
    <location>
        <begin position="66"/>
        <end position="90"/>
    </location>
</feature>
<protein>
    <recommendedName>
        <fullName evidence="5">Transmembrane anchor protein</fullName>
    </recommendedName>
</protein>
<sequence length="220" mass="23927">MYNANKPKPEDLPSSAQLVRSTIIAAVAIVVILVTVVIPAEYGIDPTRIGRVIGLTEMGEIKTQLHEEAEEDRRRDLQNQSPATTDDKSSSWFDRLPSLFISTAHAHGSGGHGPGTAVQEHVVVKLEPGQGVEIKLVMEKGAVADFTWFAEGGKVNFDLHGDGGGQTISYEKGRGVEAQDGQFIAAFAGNHGWFWRNRDSQAVTITLIVKGEFSDVKRFD</sequence>
<evidence type="ECO:0000313" key="3">
    <source>
        <dbReference type="EMBL" id="SDG36937.1"/>
    </source>
</evidence>
<feature type="transmembrane region" description="Helical" evidence="2">
    <location>
        <begin position="18"/>
        <end position="38"/>
    </location>
</feature>
<comment type="caution">
    <text evidence="3">The sequence shown here is derived from an EMBL/GenBank/DDBJ whole genome shotgun (WGS) entry which is preliminary data.</text>
</comment>
<proteinExistence type="predicted"/>
<accession>A0A8G2F528</accession>
<organism evidence="3 4">
    <name type="scientific">Thalassobaculum litoreum DSM 18839</name>
    <dbReference type="NCBI Taxonomy" id="1123362"/>
    <lineage>
        <taxon>Bacteria</taxon>
        <taxon>Pseudomonadati</taxon>
        <taxon>Pseudomonadota</taxon>
        <taxon>Alphaproteobacteria</taxon>
        <taxon>Rhodospirillales</taxon>
        <taxon>Thalassobaculaceae</taxon>
        <taxon>Thalassobaculum</taxon>
    </lineage>
</organism>
<dbReference type="RefSeq" id="WP_093153521.1">
    <property type="nucleotide sequence ID" value="NZ_FNBW01000015.1"/>
</dbReference>
<evidence type="ECO:0000256" key="2">
    <source>
        <dbReference type="SAM" id="Phobius"/>
    </source>
</evidence>
<dbReference type="AlphaFoldDB" id="A0A8G2F528"/>
<keyword evidence="2" id="KW-1133">Transmembrane helix</keyword>